<dbReference type="EMBL" id="SNZA01000001">
    <property type="protein sequence ID" value="TDR14792.1"/>
    <property type="molecule type" value="Genomic_DNA"/>
</dbReference>
<keyword evidence="6" id="KW-1185">Reference proteome</keyword>
<dbReference type="GO" id="GO:0030288">
    <property type="term" value="C:outer membrane-bounded periplasmic space"/>
    <property type="evidence" value="ECO:0007669"/>
    <property type="project" value="TreeGrafter"/>
</dbReference>
<dbReference type="Pfam" id="PF13407">
    <property type="entry name" value="Peripla_BP_4"/>
    <property type="match status" value="1"/>
</dbReference>
<dbReference type="GO" id="GO:0015762">
    <property type="term" value="P:rhamnose transmembrane transport"/>
    <property type="evidence" value="ECO:0007669"/>
    <property type="project" value="InterPro"/>
</dbReference>
<dbReference type="InterPro" id="IPR013459">
    <property type="entry name" value="RhaS"/>
</dbReference>
<dbReference type="GO" id="GO:0030246">
    <property type="term" value="F:carbohydrate binding"/>
    <property type="evidence" value="ECO:0007669"/>
    <property type="project" value="TreeGrafter"/>
</dbReference>
<keyword evidence="3" id="KW-0732">Signal</keyword>
<gene>
    <name evidence="5" type="ORF">C8D85_0138</name>
</gene>
<reference evidence="5 6" key="1">
    <citation type="submission" date="2019-03" db="EMBL/GenBank/DDBJ databases">
        <title>Genomic Encyclopedia of Type Strains, Phase IV (KMG-IV): sequencing the most valuable type-strain genomes for metagenomic binning, comparative biology and taxonomic classification.</title>
        <authorList>
            <person name="Goeker M."/>
        </authorList>
    </citation>
    <scope>NUCLEOTIDE SEQUENCE [LARGE SCALE GENOMIC DNA]</scope>
    <source>
        <strain evidence="5 6">DSM 5604</strain>
    </source>
</reference>
<evidence type="ECO:0000313" key="5">
    <source>
        <dbReference type="EMBL" id="TDR14792.1"/>
    </source>
</evidence>
<dbReference type="PANTHER" id="PTHR30036">
    <property type="entry name" value="D-XYLOSE-BINDING PERIPLASMIC PROTEIN"/>
    <property type="match status" value="1"/>
</dbReference>
<dbReference type="Gene3D" id="3.40.50.2300">
    <property type="match status" value="2"/>
</dbReference>
<name>A0A4R6X6V8_9GAMM</name>
<comment type="subcellular location">
    <subcellularLocation>
        <location evidence="1">Periplasm</location>
    </subcellularLocation>
</comment>
<dbReference type="InterPro" id="IPR050555">
    <property type="entry name" value="Bact_Solute-Bind_Prot2"/>
</dbReference>
<feature type="domain" description="Periplasmic binding protein" evidence="4">
    <location>
        <begin position="29"/>
        <end position="289"/>
    </location>
</feature>
<dbReference type="AlphaFoldDB" id="A0A4R6X6V8"/>
<proteinExistence type="inferred from homology"/>
<dbReference type="NCBIfam" id="TIGR02637">
    <property type="entry name" value="RhaS"/>
    <property type="match status" value="1"/>
</dbReference>
<dbReference type="InterPro" id="IPR028082">
    <property type="entry name" value="Peripla_BP_I"/>
</dbReference>
<evidence type="ECO:0000256" key="1">
    <source>
        <dbReference type="ARBA" id="ARBA00004418"/>
    </source>
</evidence>
<sequence>MNKKLITSVVLACSTFTASHTLAADDVRIALLVKALGIGFFEAAYKGAQEASEELGNVEVIYTGPTTTTAEGQIEIINSLIAQRVDAIAVSANDTDALVPSLEKAQRRGIKVISWDSGVGEKGRIAHINPSSNSLIGRMNVKLAADAIAEKGKQSGKFAILSATPTSTNQNIWIDEMKKSLGEFPNLELVDTVYGDDLADKSFREAQALIKNHPDLDVIVAPTTVGILAAAQAITDLGLIGKVYVTGLGLPSELAGHVHSGAVHNFAIWNPIDLGYAATTVAYNLVKGEATATEIPMGRMGSLSLDNAGNGAMADPFVYDASNVDDFSSIF</sequence>
<dbReference type="RefSeq" id="WP_133559441.1">
    <property type="nucleotide sequence ID" value="NZ_SNZA01000001.1"/>
</dbReference>
<comment type="caution">
    <text evidence="5">The sequence shown here is derived from an EMBL/GenBank/DDBJ whole genome shotgun (WGS) entry which is preliminary data.</text>
</comment>
<accession>A0A4R6X6V8</accession>
<protein>
    <submittedName>
        <fullName evidence="5">Rhamnose-binding protein</fullName>
    </submittedName>
</protein>
<comment type="similarity">
    <text evidence="2">Belongs to the bacterial solute-binding protein 2 family.</text>
</comment>
<organism evidence="5 6">
    <name type="scientific">Marinomonas communis</name>
    <dbReference type="NCBI Taxonomy" id="28254"/>
    <lineage>
        <taxon>Bacteria</taxon>
        <taxon>Pseudomonadati</taxon>
        <taxon>Pseudomonadota</taxon>
        <taxon>Gammaproteobacteria</taxon>
        <taxon>Oceanospirillales</taxon>
        <taxon>Oceanospirillaceae</taxon>
        <taxon>Marinomonas</taxon>
    </lineage>
</organism>
<dbReference type="Proteomes" id="UP000295729">
    <property type="component" value="Unassembled WGS sequence"/>
</dbReference>
<evidence type="ECO:0000259" key="4">
    <source>
        <dbReference type="Pfam" id="PF13407"/>
    </source>
</evidence>
<dbReference type="OrthoDB" id="9781890at2"/>
<evidence type="ECO:0000256" key="2">
    <source>
        <dbReference type="ARBA" id="ARBA00007639"/>
    </source>
</evidence>
<dbReference type="SUPFAM" id="SSF53822">
    <property type="entry name" value="Periplasmic binding protein-like I"/>
    <property type="match status" value="1"/>
</dbReference>
<evidence type="ECO:0000256" key="3">
    <source>
        <dbReference type="SAM" id="SignalP"/>
    </source>
</evidence>
<feature type="signal peptide" evidence="3">
    <location>
        <begin position="1"/>
        <end position="23"/>
    </location>
</feature>
<dbReference type="PANTHER" id="PTHR30036:SF8">
    <property type="entry name" value="ABC-TYPE SUGAR TRANSPORT SYSTEM PERIPLASMIC COMPONENT-LIKE PROTEIN"/>
    <property type="match status" value="1"/>
</dbReference>
<feature type="chain" id="PRO_5020626776" evidence="3">
    <location>
        <begin position="24"/>
        <end position="331"/>
    </location>
</feature>
<evidence type="ECO:0000313" key="6">
    <source>
        <dbReference type="Proteomes" id="UP000295729"/>
    </source>
</evidence>
<dbReference type="InterPro" id="IPR025997">
    <property type="entry name" value="SBP_2_dom"/>
</dbReference>